<feature type="chain" id="PRO_5046442876" evidence="1">
    <location>
        <begin position="22"/>
        <end position="303"/>
    </location>
</feature>
<reference evidence="2 3" key="1">
    <citation type="submission" date="2020-03" db="EMBL/GenBank/DDBJ databases">
        <title>The genome sequence of Microvirga sp. c23x22.</title>
        <authorList>
            <person name="Zhang X."/>
        </authorList>
    </citation>
    <scope>NUCLEOTIDE SEQUENCE [LARGE SCALE GENOMIC DNA]</scope>
    <source>
        <strain evidence="3">c23x22</strain>
    </source>
</reference>
<dbReference type="InterPro" id="IPR011094">
    <property type="entry name" value="Uncharacterised_LppY/LpqO"/>
</dbReference>
<evidence type="ECO:0000313" key="3">
    <source>
        <dbReference type="Proteomes" id="UP000707352"/>
    </source>
</evidence>
<name>A0ABX0VC86_9HYPH</name>
<sequence>MRVRLIIAAASLFSLSPYALAAEPWQQVIATGLGKAGTELPGGVYRVGLPRTDLKVVLDGIEIKPALALGSWLAFKPMGNEVMVMGDLVLTQEEVNSVMMQLEEGGVGITALHNHLMRAAPNPMYMHVLGHGEPAQLAAALNRALKASKTPLDTETTASAYQAVPTGNAETTIALDTAAIDQSLGYKGKINSGVYQVSVSRAAAVMDSGIEVPASMGSAIALNFQPTGPGRAAITGDFVLTADEVNPVVKALRSNGIEVTAIHNHMLNDEPRLFFLHFWADDDAMKLAAGLKAALDRVKIAKG</sequence>
<protein>
    <submittedName>
        <fullName evidence="2">DUF1259 domain-containing protein</fullName>
    </submittedName>
</protein>
<evidence type="ECO:0000256" key="1">
    <source>
        <dbReference type="SAM" id="SignalP"/>
    </source>
</evidence>
<keyword evidence="1" id="KW-0732">Signal</keyword>
<accession>A0ABX0VC86</accession>
<organism evidence="2 3">
    <name type="scientific">Microvirga terricola</name>
    <dbReference type="NCBI Taxonomy" id="2719797"/>
    <lineage>
        <taxon>Bacteria</taxon>
        <taxon>Pseudomonadati</taxon>
        <taxon>Pseudomonadota</taxon>
        <taxon>Alphaproteobacteria</taxon>
        <taxon>Hyphomicrobiales</taxon>
        <taxon>Methylobacteriaceae</taxon>
        <taxon>Microvirga</taxon>
    </lineage>
</organism>
<dbReference type="Proteomes" id="UP000707352">
    <property type="component" value="Unassembled WGS sequence"/>
</dbReference>
<dbReference type="RefSeq" id="WP_167672901.1">
    <property type="nucleotide sequence ID" value="NZ_JAATJS010000003.1"/>
</dbReference>
<proteinExistence type="predicted"/>
<gene>
    <name evidence="2" type="ORF">HB375_10325</name>
</gene>
<dbReference type="Pfam" id="PF07485">
    <property type="entry name" value="DUF1529"/>
    <property type="match status" value="2"/>
</dbReference>
<evidence type="ECO:0000313" key="2">
    <source>
        <dbReference type="EMBL" id="NIX77006.1"/>
    </source>
</evidence>
<keyword evidence="3" id="KW-1185">Reference proteome</keyword>
<feature type="signal peptide" evidence="1">
    <location>
        <begin position="1"/>
        <end position="21"/>
    </location>
</feature>
<comment type="caution">
    <text evidence="2">The sequence shown here is derived from an EMBL/GenBank/DDBJ whole genome shotgun (WGS) entry which is preliminary data.</text>
</comment>
<dbReference type="EMBL" id="JAATJS010000003">
    <property type="protein sequence ID" value="NIX77006.1"/>
    <property type="molecule type" value="Genomic_DNA"/>
</dbReference>